<dbReference type="EMBL" id="CU466930">
    <property type="protein sequence ID" value="CAO81539.1"/>
    <property type="molecule type" value="Genomic_DNA"/>
</dbReference>
<dbReference type="OrthoDB" id="9779574at2"/>
<dbReference type="InterPro" id="IPR006330">
    <property type="entry name" value="Ado/ade_deaminase"/>
</dbReference>
<dbReference type="GO" id="GO:0043103">
    <property type="term" value="P:hypoxanthine salvage"/>
    <property type="evidence" value="ECO:0007669"/>
    <property type="project" value="TreeGrafter"/>
</dbReference>
<dbReference type="NCBIfam" id="TIGR01430">
    <property type="entry name" value="aden_deam"/>
    <property type="match status" value="1"/>
</dbReference>
<dbReference type="GO" id="GO:0006154">
    <property type="term" value="P:adenosine catabolic process"/>
    <property type="evidence" value="ECO:0007669"/>
    <property type="project" value="TreeGrafter"/>
</dbReference>
<evidence type="ECO:0000256" key="2">
    <source>
        <dbReference type="ARBA" id="ARBA00006676"/>
    </source>
</evidence>
<keyword evidence="5 8" id="KW-0378">Hydrolase</keyword>
<evidence type="ECO:0000256" key="4">
    <source>
        <dbReference type="ARBA" id="ARBA00022723"/>
    </source>
</evidence>
<dbReference type="RefSeq" id="WP_015425397.1">
    <property type="nucleotide sequence ID" value="NC_020449.1"/>
</dbReference>
<dbReference type="eggNOG" id="COG1816">
    <property type="taxonomic scope" value="Bacteria"/>
</dbReference>
<dbReference type="SUPFAM" id="SSF51556">
    <property type="entry name" value="Metallo-dependent hydrolases"/>
    <property type="match status" value="1"/>
</dbReference>
<dbReference type="GO" id="GO:0009897">
    <property type="term" value="C:external side of plasma membrane"/>
    <property type="evidence" value="ECO:0007669"/>
    <property type="project" value="TreeGrafter"/>
</dbReference>
<keyword evidence="9" id="KW-1185">Reference proteome</keyword>
<dbReference type="GO" id="GO:0004000">
    <property type="term" value="F:adenosine deaminase activity"/>
    <property type="evidence" value="ECO:0007669"/>
    <property type="project" value="TreeGrafter"/>
</dbReference>
<feature type="domain" description="Adenosine deaminase" evidence="7">
    <location>
        <begin position="14"/>
        <end position="339"/>
    </location>
</feature>
<evidence type="ECO:0000256" key="1">
    <source>
        <dbReference type="ARBA" id="ARBA00001947"/>
    </source>
</evidence>
<dbReference type="GO" id="GO:0046103">
    <property type="term" value="P:inosine biosynthetic process"/>
    <property type="evidence" value="ECO:0007669"/>
    <property type="project" value="TreeGrafter"/>
</dbReference>
<proteinExistence type="inferred from homology"/>
<sequence>MKIKMTKEFIKKLPKTDLHVHLDGSVRIETIIDLAKKYNIKLPTMDPAELRKLLVCGEQTTSLDDYLRAFPIVNLVLQNEEGLRRAAYELAEDASAENVRYMEVRYSPILHTDQGLKLTEISQAVIDGLKQGERDFGIKTGVIICGIRNMDPTTSLKLAELAVAFKNKGVIGFDLAGGEYKHPAKDHKEAFDLALHNNLNITIHAGEAYGPESIHQALHYCGTHRIGHGTRLVEDGDLLNYVNDHRIPLEICLTSNLHTKAVPDIRSHPIDFYIDYGLRVTINTDNRTISNTTVTDEYMLAINELGLDYPTVKYIILNGFKSAFLPYKERVRLINQILKEIDEIEEQELKTRVKVKENL</sequence>
<gene>
    <name evidence="8" type="ordered locus">CLOAM1703</name>
</gene>
<dbReference type="AlphaFoldDB" id="B0VFU8"/>
<keyword evidence="6" id="KW-0862">Zinc</keyword>
<dbReference type="KEGG" id="caci:CLOAM1703"/>
<dbReference type="GO" id="GO:0060169">
    <property type="term" value="P:negative regulation of adenosine receptor signaling pathway"/>
    <property type="evidence" value="ECO:0007669"/>
    <property type="project" value="TreeGrafter"/>
</dbReference>
<dbReference type="EC" id="3.5.4.4" evidence="3"/>
<dbReference type="PANTHER" id="PTHR11409">
    <property type="entry name" value="ADENOSINE DEAMINASE"/>
    <property type="match status" value="1"/>
</dbReference>
<dbReference type="CDD" id="cd01320">
    <property type="entry name" value="ADA"/>
    <property type="match status" value="1"/>
</dbReference>
<dbReference type="GO" id="GO:0005829">
    <property type="term" value="C:cytosol"/>
    <property type="evidence" value="ECO:0007669"/>
    <property type="project" value="TreeGrafter"/>
</dbReference>
<dbReference type="InterPro" id="IPR001365">
    <property type="entry name" value="A_deaminase_dom"/>
</dbReference>
<organism evidence="8 9">
    <name type="scientific">Cloacimonas acidaminovorans (strain Evry)</name>
    <dbReference type="NCBI Taxonomy" id="459349"/>
    <lineage>
        <taxon>Bacteria</taxon>
        <taxon>Pseudomonadati</taxon>
        <taxon>Candidatus Cloacimonadota</taxon>
        <taxon>Candidatus Cloacimonadia</taxon>
        <taxon>Candidatus Cloacimonadales</taxon>
        <taxon>Candidatus Cloacimonadaceae</taxon>
        <taxon>Candidatus Cloacimonas</taxon>
    </lineage>
</organism>
<protein>
    <recommendedName>
        <fullName evidence="3">adenosine deaminase</fullName>
        <ecNumber evidence="3">3.5.4.4</ecNumber>
    </recommendedName>
</protein>
<evidence type="ECO:0000256" key="5">
    <source>
        <dbReference type="ARBA" id="ARBA00022801"/>
    </source>
</evidence>
<accession>B0VFU8</accession>
<reference evidence="8 9" key="1">
    <citation type="journal article" date="2008" name="J. Bacteriol.">
        <title>'Candidatus Cloacamonas acidaminovorans': genome sequence reconstruction provides a first glimpse of a new bacterial division.</title>
        <authorList>
            <person name="Pelletier E."/>
            <person name="Kreimeyer A."/>
            <person name="Bocs S."/>
            <person name="Rouy Z."/>
            <person name="Gyapay G."/>
            <person name="Chouari R."/>
            <person name="Riviere D."/>
            <person name="Ganesan A."/>
            <person name="Daegelen P."/>
            <person name="Sghir A."/>
            <person name="Cohen G.N."/>
            <person name="Medigue C."/>
            <person name="Weissenbach J."/>
            <person name="Le Paslier D."/>
        </authorList>
    </citation>
    <scope>NUCLEOTIDE SEQUENCE [LARGE SCALE GENOMIC DNA]</scope>
    <source>
        <strain evidence="9">Evry</strain>
    </source>
</reference>
<evidence type="ECO:0000313" key="8">
    <source>
        <dbReference type="EMBL" id="CAO81539.1"/>
    </source>
</evidence>
<dbReference type="PANTHER" id="PTHR11409:SF43">
    <property type="entry name" value="ADENOSINE DEAMINASE"/>
    <property type="match status" value="1"/>
</dbReference>
<evidence type="ECO:0000313" key="9">
    <source>
        <dbReference type="Proteomes" id="UP000002019"/>
    </source>
</evidence>
<keyword evidence="4" id="KW-0479">Metal-binding</keyword>
<dbReference type="HOGENOM" id="CLU_039228_0_0_0"/>
<dbReference type="Pfam" id="PF00962">
    <property type="entry name" value="A_deaminase"/>
    <property type="match status" value="1"/>
</dbReference>
<evidence type="ECO:0000259" key="7">
    <source>
        <dbReference type="Pfam" id="PF00962"/>
    </source>
</evidence>
<evidence type="ECO:0000256" key="3">
    <source>
        <dbReference type="ARBA" id="ARBA00012784"/>
    </source>
</evidence>
<dbReference type="InterPro" id="IPR032466">
    <property type="entry name" value="Metal_Hydrolase"/>
</dbReference>
<evidence type="ECO:0000256" key="6">
    <source>
        <dbReference type="ARBA" id="ARBA00022833"/>
    </source>
</evidence>
<dbReference type="Gene3D" id="3.20.20.140">
    <property type="entry name" value="Metal-dependent hydrolases"/>
    <property type="match status" value="1"/>
</dbReference>
<dbReference type="STRING" id="459349.CLOAM1703"/>
<dbReference type="Proteomes" id="UP000002019">
    <property type="component" value="Chromosome"/>
</dbReference>
<comment type="similarity">
    <text evidence="2">Belongs to the metallo-dependent hydrolases superfamily. Adenosine and AMP deaminases family.</text>
</comment>
<dbReference type="GO" id="GO:0046872">
    <property type="term" value="F:metal ion binding"/>
    <property type="evidence" value="ECO:0007669"/>
    <property type="project" value="UniProtKB-KW"/>
</dbReference>
<name>B0VFU8_CLOAI</name>
<comment type="cofactor">
    <cofactor evidence="1">
        <name>Zn(2+)</name>
        <dbReference type="ChEBI" id="CHEBI:29105"/>
    </cofactor>
</comment>